<dbReference type="Gramene" id="PRQ20042">
    <property type="protein sequence ID" value="PRQ20042"/>
    <property type="gene ID" value="RchiOBHm_Chr7g0223831"/>
</dbReference>
<dbReference type="EMBL" id="PDCK01000045">
    <property type="protein sequence ID" value="PRQ20042.1"/>
    <property type="molecule type" value="Genomic_DNA"/>
</dbReference>
<comment type="caution">
    <text evidence="1">The sequence shown here is derived from an EMBL/GenBank/DDBJ whole genome shotgun (WGS) entry which is preliminary data.</text>
</comment>
<reference evidence="1 2" key="1">
    <citation type="journal article" date="2018" name="Nat. Genet.">
        <title>The Rosa genome provides new insights in the design of modern roses.</title>
        <authorList>
            <person name="Bendahmane M."/>
        </authorList>
    </citation>
    <scope>NUCLEOTIDE SEQUENCE [LARGE SCALE GENOMIC DNA]</scope>
    <source>
        <strain evidence="2">cv. Old Blush</strain>
    </source>
</reference>
<dbReference type="AlphaFoldDB" id="A0A2P6PDN6"/>
<dbReference type="Proteomes" id="UP000238479">
    <property type="component" value="Chromosome 7"/>
</dbReference>
<evidence type="ECO:0000313" key="1">
    <source>
        <dbReference type="EMBL" id="PRQ20042.1"/>
    </source>
</evidence>
<name>A0A2P6PDN6_ROSCH</name>
<evidence type="ECO:0000313" key="2">
    <source>
        <dbReference type="Proteomes" id="UP000238479"/>
    </source>
</evidence>
<accession>A0A2P6PDN6</accession>
<organism evidence="1 2">
    <name type="scientific">Rosa chinensis</name>
    <name type="common">China rose</name>
    <dbReference type="NCBI Taxonomy" id="74649"/>
    <lineage>
        <taxon>Eukaryota</taxon>
        <taxon>Viridiplantae</taxon>
        <taxon>Streptophyta</taxon>
        <taxon>Embryophyta</taxon>
        <taxon>Tracheophyta</taxon>
        <taxon>Spermatophyta</taxon>
        <taxon>Magnoliopsida</taxon>
        <taxon>eudicotyledons</taxon>
        <taxon>Gunneridae</taxon>
        <taxon>Pentapetalae</taxon>
        <taxon>rosids</taxon>
        <taxon>fabids</taxon>
        <taxon>Rosales</taxon>
        <taxon>Rosaceae</taxon>
        <taxon>Rosoideae</taxon>
        <taxon>Rosoideae incertae sedis</taxon>
        <taxon>Rosa</taxon>
    </lineage>
</organism>
<sequence length="55" mass="6713">MDRLSNGLVLFLQNSSMYDFVFYFRMVSTMRLWESIYLYLLSDKKDLVFVWIADM</sequence>
<proteinExistence type="predicted"/>
<gene>
    <name evidence="1" type="ORF">RchiOBHm_Chr7g0223831</name>
</gene>
<keyword evidence="2" id="KW-1185">Reference proteome</keyword>
<protein>
    <submittedName>
        <fullName evidence="1">Uncharacterized protein</fullName>
    </submittedName>
</protein>